<evidence type="ECO:0000313" key="2">
    <source>
        <dbReference type="Proteomes" id="UP000468388"/>
    </source>
</evidence>
<name>A0A6N8J5N0_9BACT</name>
<keyword evidence="2" id="KW-1185">Reference proteome</keyword>
<sequence length="124" mass="14639">MLISKDSTIVEKATEFFWLFPDEVPVFIKWLQMHCCITLLHRQELKNFCSVEQIGRYNFHVLSAQRTLETIIQYEGGINQEIEIFAFSLFDWLYGDFVVNFLKCYGDTITENRKVAAFISEYFG</sequence>
<accession>A0A6N8J5N0</accession>
<evidence type="ECO:0000313" key="1">
    <source>
        <dbReference type="EMBL" id="MVT40234.1"/>
    </source>
</evidence>
<proteinExistence type="predicted"/>
<dbReference type="EMBL" id="WRXO01000001">
    <property type="protein sequence ID" value="MVT40234.1"/>
    <property type="molecule type" value="Genomic_DNA"/>
</dbReference>
<dbReference type="OrthoDB" id="969612at2"/>
<dbReference type="RefSeq" id="WP_157298860.1">
    <property type="nucleotide sequence ID" value="NZ_BAAAZB010000005.1"/>
</dbReference>
<comment type="caution">
    <text evidence="1">The sequence shown here is derived from an EMBL/GenBank/DDBJ whole genome shotgun (WGS) entry which is preliminary data.</text>
</comment>
<dbReference type="Proteomes" id="UP000468388">
    <property type="component" value="Unassembled WGS sequence"/>
</dbReference>
<gene>
    <name evidence="1" type="ORF">GO495_06550</name>
</gene>
<protein>
    <submittedName>
        <fullName evidence="1">Uncharacterized protein</fullName>
    </submittedName>
</protein>
<reference evidence="1 2" key="1">
    <citation type="submission" date="2019-12" db="EMBL/GenBank/DDBJ databases">
        <title>The draft genomic sequence of strain Chitinophaga oryziterrae JCM 16595.</title>
        <authorList>
            <person name="Zhang X."/>
        </authorList>
    </citation>
    <scope>NUCLEOTIDE SEQUENCE [LARGE SCALE GENOMIC DNA]</scope>
    <source>
        <strain evidence="1 2">JCM 16595</strain>
    </source>
</reference>
<dbReference type="AlphaFoldDB" id="A0A6N8J5N0"/>
<organism evidence="1 2">
    <name type="scientific">Chitinophaga oryziterrae</name>
    <dbReference type="NCBI Taxonomy" id="1031224"/>
    <lineage>
        <taxon>Bacteria</taxon>
        <taxon>Pseudomonadati</taxon>
        <taxon>Bacteroidota</taxon>
        <taxon>Chitinophagia</taxon>
        <taxon>Chitinophagales</taxon>
        <taxon>Chitinophagaceae</taxon>
        <taxon>Chitinophaga</taxon>
    </lineage>
</organism>